<name>A0A6N3FMI4_9FIRM</name>
<dbReference type="Pfam" id="PF02452">
    <property type="entry name" value="PemK_toxin"/>
    <property type="match status" value="1"/>
</dbReference>
<comment type="similarity">
    <text evidence="1">Belongs to the PemK/MazF family.</text>
</comment>
<dbReference type="SUPFAM" id="SSF50118">
    <property type="entry name" value="Cell growth inhibitor/plasmid maintenance toxic component"/>
    <property type="match status" value="1"/>
</dbReference>
<organism evidence="3">
    <name type="scientific">Veillonella ratti</name>
    <dbReference type="NCBI Taxonomy" id="103892"/>
    <lineage>
        <taxon>Bacteria</taxon>
        <taxon>Bacillati</taxon>
        <taxon>Bacillota</taxon>
        <taxon>Negativicutes</taxon>
        <taxon>Veillonellales</taxon>
        <taxon>Veillonellaceae</taxon>
        <taxon>Veillonella</taxon>
    </lineage>
</organism>
<dbReference type="Gene3D" id="2.30.30.110">
    <property type="match status" value="1"/>
</dbReference>
<protein>
    <submittedName>
        <fullName evidence="3">PemK-like protein</fullName>
    </submittedName>
</protein>
<dbReference type="EMBL" id="CACRUX010000101">
    <property type="protein sequence ID" value="VYU53342.1"/>
    <property type="molecule type" value="Genomic_DNA"/>
</dbReference>
<reference evidence="3" key="1">
    <citation type="submission" date="2019-11" db="EMBL/GenBank/DDBJ databases">
        <authorList>
            <person name="Feng L."/>
        </authorList>
    </citation>
    <scope>NUCLEOTIDE SEQUENCE</scope>
    <source>
        <strain evidence="3">VrattiLFYP33</strain>
    </source>
</reference>
<proteinExistence type="inferred from homology"/>
<dbReference type="InterPro" id="IPR003477">
    <property type="entry name" value="PemK-like"/>
</dbReference>
<evidence type="ECO:0000256" key="1">
    <source>
        <dbReference type="ARBA" id="ARBA00007521"/>
    </source>
</evidence>
<dbReference type="InterPro" id="IPR011067">
    <property type="entry name" value="Plasmid_toxin/cell-grow_inhib"/>
</dbReference>
<gene>
    <name evidence="3" type="ORF">VRLFYP33_02396</name>
</gene>
<dbReference type="RefSeq" id="WP_021842562.1">
    <property type="nucleotide sequence ID" value="NZ_CACRUX010000101.1"/>
</dbReference>
<sequence length="246" mass="28637">MNYKDPINILEFIQFQKTVLRKYKNYISEQIKDNYKKVALLVYWLNDYINYIKNEKSFEPNRNIKYKRGQIVFVNFGFRIGNELGGRHYAIVLDQNNAPYEGTLTVVPLRSNKNKNTRYHRIYTIALSSNIKASLYAKATSIIDANFKRLIEIGKQIYNSTSPLDKKTLEKEGAYLKKRSKLAKDILDFAKKLNNGSIADVGQITTISKQRIVHPCKKNDVLTDIIVNSNDMELIEQKIKYLYFTS</sequence>
<dbReference type="GO" id="GO:0003677">
    <property type="term" value="F:DNA binding"/>
    <property type="evidence" value="ECO:0007669"/>
    <property type="project" value="InterPro"/>
</dbReference>
<keyword evidence="2" id="KW-1277">Toxin-antitoxin system</keyword>
<evidence type="ECO:0000256" key="2">
    <source>
        <dbReference type="ARBA" id="ARBA00022649"/>
    </source>
</evidence>
<accession>A0A6N3FMI4</accession>
<evidence type="ECO:0000313" key="3">
    <source>
        <dbReference type="EMBL" id="VYU53342.1"/>
    </source>
</evidence>
<dbReference type="AlphaFoldDB" id="A0A6N3FMI4"/>